<accession>A0A1L7AGQ0</accession>
<dbReference type="InterPro" id="IPR009506">
    <property type="entry name" value="YjiS-like"/>
</dbReference>
<gene>
    <name evidence="3" type="ORF">RGI145_13430</name>
    <name evidence="4" type="ORF">RQ831_15420</name>
</gene>
<name>A0A1L7AGQ0_9PROT</name>
<reference evidence="4" key="3">
    <citation type="submission" date="2023-09" db="EMBL/GenBank/DDBJ databases">
        <authorList>
            <person name="Schober I."/>
            <person name="Bunk B."/>
        </authorList>
    </citation>
    <scope>NUCLEOTIDE SEQUENCE</scope>
    <source>
        <strain evidence="4">DSM 103800</strain>
    </source>
</reference>
<dbReference type="Proteomes" id="UP000185494">
    <property type="component" value="Chromosome 1"/>
</dbReference>
<proteinExistence type="predicted"/>
<dbReference type="Proteomes" id="UP001258945">
    <property type="component" value="Unassembled WGS sequence"/>
</dbReference>
<dbReference type="AlphaFoldDB" id="A0A1L7AGQ0"/>
<evidence type="ECO:0000256" key="1">
    <source>
        <dbReference type="SAM" id="MobiDB-lite"/>
    </source>
</evidence>
<keyword evidence="6" id="KW-1185">Reference proteome</keyword>
<evidence type="ECO:0000313" key="4">
    <source>
        <dbReference type="EMBL" id="MDT8332451.1"/>
    </source>
</evidence>
<dbReference type="Pfam" id="PF06568">
    <property type="entry name" value="YjiS-like"/>
    <property type="match status" value="1"/>
</dbReference>
<feature type="domain" description="YjiS-like" evidence="2">
    <location>
        <begin position="55"/>
        <end position="82"/>
    </location>
</feature>
<dbReference type="RefSeq" id="WP_037225240.1">
    <property type="nucleotide sequence ID" value="NZ_CP015583.1"/>
</dbReference>
<evidence type="ECO:0000313" key="6">
    <source>
        <dbReference type="Proteomes" id="UP001258945"/>
    </source>
</evidence>
<evidence type="ECO:0000313" key="5">
    <source>
        <dbReference type="Proteomes" id="UP000185494"/>
    </source>
</evidence>
<protein>
    <submittedName>
        <fullName evidence="4">DUF1127 domain-containing protein</fullName>
    </submittedName>
</protein>
<organism evidence="3 5">
    <name type="scientific">Roseomonas gilardii</name>
    <dbReference type="NCBI Taxonomy" id="257708"/>
    <lineage>
        <taxon>Bacteria</taxon>
        <taxon>Pseudomonadati</taxon>
        <taxon>Pseudomonadota</taxon>
        <taxon>Alphaproteobacteria</taxon>
        <taxon>Acetobacterales</taxon>
        <taxon>Roseomonadaceae</taxon>
        <taxon>Roseomonas</taxon>
    </lineage>
</organism>
<feature type="region of interest" description="Disordered" evidence="1">
    <location>
        <begin position="93"/>
        <end position="115"/>
    </location>
</feature>
<dbReference type="KEGG" id="rgi:RGI145_13430"/>
<dbReference type="EMBL" id="JAVVDO010000027">
    <property type="protein sequence ID" value="MDT8332451.1"/>
    <property type="molecule type" value="Genomic_DNA"/>
</dbReference>
<sequence>MNTRINQTEAALMMPMPANAQAERIQALRQQALQQSDSGIGRWFRSLTLRLSEGLQRRRAMAELQELTDRELADIGLTRADIPHLFDRMSQQEQVAARAPVSRPANDFGGKRAAA</sequence>
<evidence type="ECO:0000313" key="3">
    <source>
        <dbReference type="EMBL" id="APT57968.1"/>
    </source>
</evidence>
<evidence type="ECO:0000259" key="2">
    <source>
        <dbReference type="Pfam" id="PF06568"/>
    </source>
</evidence>
<reference evidence="3 5" key="1">
    <citation type="submission" date="2016-05" db="EMBL/GenBank/DDBJ databases">
        <title>Complete Genome and Methylome Analysis of Psychrotrophic Bacterial Isolates from Antarctic Lake Untersee.</title>
        <authorList>
            <person name="Fomenkov A."/>
            <person name="Akimov V.N."/>
            <person name="Vasilyeva L.V."/>
            <person name="Andersen D."/>
            <person name="Vincze T."/>
            <person name="Roberts R.J."/>
        </authorList>
    </citation>
    <scope>NUCLEOTIDE SEQUENCE [LARGE SCALE GENOMIC DNA]</scope>
    <source>
        <strain evidence="3 5">U14-5</strain>
    </source>
</reference>
<dbReference type="EMBL" id="CP015583">
    <property type="protein sequence ID" value="APT57968.1"/>
    <property type="molecule type" value="Genomic_DNA"/>
</dbReference>
<reference evidence="4 6" key="2">
    <citation type="journal article" date="2019" name="Microb. Pathog.">
        <title>Comparison of VITEK 2, MALDI-TOF MS, 16S rRNA gene sequencing, and whole-genome sequencing for identification of Roseomonas mucosa.</title>
        <authorList>
            <person name="Rudolph W.W."/>
            <person name="Gunzer F."/>
            <person name="Trauth M."/>
            <person name="Bunk B."/>
            <person name="Bigge R."/>
            <person name="Schrottner P."/>
        </authorList>
    </citation>
    <scope>NUCLEOTIDE SEQUENCE [LARGE SCALE GENOMIC DNA]</scope>
    <source>
        <strain evidence="4 6">DSM 103800</strain>
    </source>
</reference>